<dbReference type="OMA" id="DHTSAYV"/>
<dbReference type="InterPro" id="IPR024881">
    <property type="entry name" value="Tip"/>
</dbReference>
<dbReference type="PANTHER" id="PTHR13412:SF0">
    <property type="entry name" value="T-CELL IMMUNOMODULATORY PROTEIN"/>
    <property type="match status" value="1"/>
</dbReference>
<reference evidence="9" key="1">
    <citation type="submission" date="2011-01" db="EMBL/GenBank/DDBJ databases">
        <title>The Genome Sequence of Nematocida parisii strain ERTm3.</title>
        <authorList>
            <consortium name="The Broad Institute Genome Sequencing Platform"/>
            <consortium name="The Broad Institute Genome Sequencing Center for Infectious Disease"/>
            <person name="Cuomo C."/>
            <person name="Troemel E."/>
            <person name="Young S.K."/>
            <person name="Zeng Q."/>
            <person name="Gargeya S."/>
            <person name="Fitzgerald M."/>
            <person name="Haas B."/>
            <person name="Abouelleil A."/>
            <person name="Alvarado L."/>
            <person name="Arachchi H.M."/>
            <person name="Berlin A."/>
            <person name="Chapman S.B."/>
            <person name="Gearin G."/>
            <person name="Goldberg J."/>
            <person name="Griggs A."/>
            <person name="Gujja S."/>
            <person name="Hansen M."/>
            <person name="Heiman D."/>
            <person name="Howarth C."/>
            <person name="Larimer J."/>
            <person name="Lui A."/>
            <person name="MacDonald P.J.P."/>
            <person name="McCowen C."/>
            <person name="Montmayeur A."/>
            <person name="Murphy C."/>
            <person name="Neiman D."/>
            <person name="Pearson M."/>
            <person name="Priest M."/>
            <person name="Roberts A."/>
            <person name="Saif S."/>
            <person name="Shea T."/>
            <person name="Sisk P."/>
            <person name="Stolte C."/>
            <person name="Sykes S."/>
            <person name="Wortman J."/>
            <person name="Nusbaum C."/>
            <person name="Birren B."/>
        </authorList>
    </citation>
    <scope>NUCLEOTIDE SEQUENCE</scope>
    <source>
        <strain evidence="9">ERTm3</strain>
    </source>
</reference>
<name>I3EGX9_NEMP3</name>
<gene>
    <name evidence="9" type="ORF">NEQG_01166</name>
</gene>
<keyword evidence="10" id="KW-1185">Reference proteome</keyword>
<evidence type="ECO:0000313" key="9">
    <source>
        <dbReference type="EMBL" id="EIJ88476.1"/>
    </source>
</evidence>
<dbReference type="InterPro" id="IPR028994">
    <property type="entry name" value="Integrin_alpha_N"/>
</dbReference>
<dbReference type="PANTHER" id="PTHR13412">
    <property type="entry name" value="T-CELL IMMUNOMODULATORY PROTEIN HOMOLOG"/>
    <property type="match status" value="1"/>
</dbReference>
<keyword evidence="6" id="KW-0325">Glycoprotein</keyword>
<dbReference type="GO" id="GO:0005886">
    <property type="term" value="C:plasma membrane"/>
    <property type="evidence" value="ECO:0007669"/>
    <property type="project" value="TreeGrafter"/>
</dbReference>
<evidence type="ECO:0000256" key="7">
    <source>
        <dbReference type="SAM" id="Phobius"/>
    </source>
</evidence>
<dbReference type="AlphaFoldDB" id="I3EGX9"/>
<keyword evidence="5 7" id="KW-0472">Membrane</keyword>
<evidence type="ECO:0000313" key="10">
    <source>
        <dbReference type="Proteomes" id="UP000002872"/>
    </source>
</evidence>
<evidence type="ECO:0000256" key="3">
    <source>
        <dbReference type="ARBA" id="ARBA00022692"/>
    </source>
</evidence>
<evidence type="ECO:0000256" key="5">
    <source>
        <dbReference type="ARBA" id="ARBA00023136"/>
    </source>
</evidence>
<comment type="similarity">
    <text evidence="2">Belongs to the TIP family.</text>
</comment>
<proteinExistence type="inferred from homology"/>
<dbReference type="EMBL" id="GL870878">
    <property type="protein sequence ID" value="EIJ88476.1"/>
    <property type="molecule type" value="Genomic_DNA"/>
</dbReference>
<keyword evidence="3 7" id="KW-0812">Transmembrane</keyword>
<dbReference type="OrthoDB" id="10022113at2759"/>
<evidence type="ECO:0000259" key="8">
    <source>
        <dbReference type="Pfam" id="PF23122"/>
    </source>
</evidence>
<protein>
    <recommendedName>
        <fullName evidence="8">T-cell immunomodulatory protein TIP C2 domain-containing protein</fullName>
    </recommendedName>
</protein>
<keyword evidence="4 7" id="KW-1133">Transmembrane helix</keyword>
<dbReference type="Proteomes" id="UP000002872">
    <property type="component" value="Unassembled WGS sequence"/>
</dbReference>
<dbReference type="InterPro" id="IPR057089">
    <property type="entry name" value="C2_TIP"/>
</dbReference>
<dbReference type="VEuPathDB" id="MicrosporidiaDB:NEQG_01166"/>
<organism evidence="9 10">
    <name type="scientific">Nematocida parisii (strain ERTm3)</name>
    <name type="common">Nematode killer fungus</name>
    <dbReference type="NCBI Taxonomy" id="935791"/>
    <lineage>
        <taxon>Eukaryota</taxon>
        <taxon>Fungi</taxon>
        <taxon>Fungi incertae sedis</taxon>
        <taxon>Microsporidia</taxon>
        <taxon>Nematocida</taxon>
    </lineage>
</organism>
<dbReference type="InParanoid" id="I3EGX9"/>
<accession>I3EGX9</accession>
<evidence type="ECO:0000256" key="6">
    <source>
        <dbReference type="ARBA" id="ARBA00023180"/>
    </source>
</evidence>
<evidence type="ECO:0000256" key="2">
    <source>
        <dbReference type="ARBA" id="ARBA00006496"/>
    </source>
</evidence>
<comment type="subcellular location">
    <subcellularLocation>
        <location evidence="1">Membrane</location>
        <topology evidence="1">Single-pass type I membrane protein</topology>
    </subcellularLocation>
</comment>
<sequence>MRLWKRRDELVEFADPVSIASDFRTLAYITDMDKRKVEIVGTNKSRDRIIVVSKKKDVYEIETIATTTETIDYIASVDIIKNGIREYLVYSKGISGFNIFTVDARGRETPIGHSDSMPFLVSYEGLNPFLFTQLDGKTIFIDVIEGTSHSNKTPFGILRNNHSSGFIDVSGDGVADLVLDTVKNGRRIIEIWQMNESKYTLECSFEIRGETGPFVFGDFTGTGSVDILYLSNGGLPSINIIPNRRLPYCTDLIRNNCLKKDSIMKSTDVFGYDSKDIIKYPVKDIYEFSLYTEDGPVFPSVLDINSNTYPDILTVARNKRDGLLKPMLFLNTNGSGFENEDVFEDCPGPAQSVSFYRQDKGIWTVLETKTINDQPSLYIYRNNSDISGYYLSIAANIQTPSLTAPAVGASHACRIAETGRVIVGFYPPQTGYTTLQSPVIMMGLGTTNVFVGSFHSRIPSNDYLPGHIQDKIVPNSELVVEATPDKQTLKTSLYLNTNAYWPLAIPIILSILFVLVIITAYFSLKTRKGTKHNMRRTRYDVAFRAL</sequence>
<dbReference type="Pfam" id="PF23122">
    <property type="entry name" value="C2_ITFG1"/>
    <property type="match status" value="1"/>
</dbReference>
<dbReference type="HOGENOM" id="CLU_034494_0_0_1"/>
<evidence type="ECO:0000256" key="1">
    <source>
        <dbReference type="ARBA" id="ARBA00004479"/>
    </source>
</evidence>
<dbReference type="SUPFAM" id="SSF69318">
    <property type="entry name" value="Integrin alpha N-terminal domain"/>
    <property type="match status" value="1"/>
</dbReference>
<evidence type="ECO:0000256" key="4">
    <source>
        <dbReference type="ARBA" id="ARBA00022989"/>
    </source>
</evidence>
<feature type="domain" description="T-cell immunomodulatory protein TIP C2" evidence="8">
    <location>
        <begin position="420"/>
        <end position="487"/>
    </location>
</feature>
<feature type="transmembrane region" description="Helical" evidence="7">
    <location>
        <begin position="499"/>
        <end position="524"/>
    </location>
</feature>